<reference evidence="3" key="1">
    <citation type="journal article" date="2023" name="G3 (Bethesda)">
        <title>Whole genome assemblies of Zophobas morio and Tenebrio molitor.</title>
        <authorList>
            <person name="Kaur S."/>
            <person name="Stinson S.A."/>
            <person name="diCenzo G.C."/>
        </authorList>
    </citation>
    <scope>NUCLEOTIDE SEQUENCE</scope>
    <source>
        <strain evidence="3">QUZm001</strain>
    </source>
</reference>
<dbReference type="EMBL" id="JALNTZ010000006">
    <property type="protein sequence ID" value="KAJ3648512.1"/>
    <property type="molecule type" value="Genomic_DNA"/>
</dbReference>
<evidence type="ECO:0000256" key="1">
    <source>
        <dbReference type="ARBA" id="ARBA00023002"/>
    </source>
</evidence>
<dbReference type="PANTHER" id="PTHR43157:SF31">
    <property type="entry name" value="PHOSPHATIDYLINOSITOL-GLYCAN BIOSYNTHESIS CLASS F PROTEIN"/>
    <property type="match status" value="1"/>
</dbReference>
<proteinExistence type="inferred from homology"/>
<dbReference type="InterPro" id="IPR036291">
    <property type="entry name" value="NAD(P)-bd_dom_sf"/>
</dbReference>
<gene>
    <name evidence="3" type="ORF">Zmor_020309</name>
</gene>
<evidence type="ECO:0008006" key="5">
    <source>
        <dbReference type="Google" id="ProtNLM"/>
    </source>
</evidence>
<organism evidence="3 4">
    <name type="scientific">Zophobas morio</name>
    <dbReference type="NCBI Taxonomy" id="2755281"/>
    <lineage>
        <taxon>Eukaryota</taxon>
        <taxon>Metazoa</taxon>
        <taxon>Ecdysozoa</taxon>
        <taxon>Arthropoda</taxon>
        <taxon>Hexapoda</taxon>
        <taxon>Insecta</taxon>
        <taxon>Pterygota</taxon>
        <taxon>Neoptera</taxon>
        <taxon>Endopterygota</taxon>
        <taxon>Coleoptera</taxon>
        <taxon>Polyphaga</taxon>
        <taxon>Cucujiformia</taxon>
        <taxon>Tenebrionidae</taxon>
        <taxon>Zophobas</taxon>
    </lineage>
</organism>
<dbReference type="CDD" id="cd05327">
    <property type="entry name" value="retinol-DH_like_SDR_c_like"/>
    <property type="match status" value="1"/>
</dbReference>
<comment type="similarity">
    <text evidence="2">Belongs to the short-chain dehydrogenases/reductases (SDR) family.</text>
</comment>
<accession>A0AA38I3K3</accession>
<keyword evidence="4" id="KW-1185">Reference proteome</keyword>
<dbReference type="GO" id="GO:0016491">
    <property type="term" value="F:oxidoreductase activity"/>
    <property type="evidence" value="ECO:0007669"/>
    <property type="project" value="UniProtKB-KW"/>
</dbReference>
<dbReference type="Proteomes" id="UP001168821">
    <property type="component" value="Unassembled WGS sequence"/>
</dbReference>
<evidence type="ECO:0000313" key="3">
    <source>
        <dbReference type="EMBL" id="KAJ3648512.1"/>
    </source>
</evidence>
<dbReference type="PRINTS" id="PR00081">
    <property type="entry name" value="GDHRDH"/>
</dbReference>
<sequence length="318" mass="36130">MSFLFVIIITLASTVIFKIYLKLSSGWCRSQKCLAGKTAVVTGANTGIGFETALDFAKRGAKVILACRNSAKAAEARRLIIEKTENTNIHIRLIDFSSFASVRSFAKDINKNEDRLDILVNNAGVMHIGQEKSEDGYYMSMQVNYFSMFLLTNLLLELLKKTDSSRIINVSSFLAKLAFGANLKNICKHMGNFNMYCRTKLYIILFTKELARQLKDTNVTTYSLHPGAVQTNIYRHMGKATALWLSCYPVKNWLAKTSEEGAQTTIYCSVEKNIEMYSGRHFEDCRAVDDYYYTAKFSKFQEKLWKTTQELVGLNEEN</sequence>
<dbReference type="PRINTS" id="PR00080">
    <property type="entry name" value="SDRFAMILY"/>
</dbReference>
<dbReference type="AlphaFoldDB" id="A0AA38I3K3"/>
<comment type="caution">
    <text evidence="3">The sequence shown here is derived from an EMBL/GenBank/DDBJ whole genome shotgun (WGS) entry which is preliminary data.</text>
</comment>
<evidence type="ECO:0000313" key="4">
    <source>
        <dbReference type="Proteomes" id="UP001168821"/>
    </source>
</evidence>
<keyword evidence="1" id="KW-0560">Oxidoreductase</keyword>
<dbReference type="InterPro" id="IPR002347">
    <property type="entry name" value="SDR_fam"/>
</dbReference>
<name>A0AA38I3K3_9CUCU</name>
<dbReference type="PANTHER" id="PTHR43157">
    <property type="entry name" value="PHOSPHATIDYLINOSITOL-GLYCAN BIOSYNTHESIS CLASS F PROTEIN-RELATED"/>
    <property type="match status" value="1"/>
</dbReference>
<dbReference type="SUPFAM" id="SSF51735">
    <property type="entry name" value="NAD(P)-binding Rossmann-fold domains"/>
    <property type="match status" value="1"/>
</dbReference>
<evidence type="ECO:0000256" key="2">
    <source>
        <dbReference type="RuleBase" id="RU000363"/>
    </source>
</evidence>
<dbReference type="Gene3D" id="3.40.50.720">
    <property type="entry name" value="NAD(P)-binding Rossmann-like Domain"/>
    <property type="match status" value="1"/>
</dbReference>
<dbReference type="Pfam" id="PF00106">
    <property type="entry name" value="adh_short"/>
    <property type="match status" value="1"/>
</dbReference>
<protein>
    <recommendedName>
        <fullName evidence="5">Retinol dehydrogenase 11</fullName>
    </recommendedName>
</protein>